<keyword evidence="6" id="KW-0812">Transmembrane</keyword>
<dbReference type="PANTHER" id="PTHR10740">
    <property type="entry name" value="TRANSFORMING GROWTH FACTOR ALPHA"/>
    <property type="match status" value="1"/>
</dbReference>
<organism evidence="7 8">
    <name type="scientific">Chiloscyllium punctatum</name>
    <name type="common">Brownbanded bambooshark</name>
    <name type="synonym">Hemiscyllium punctatum</name>
    <dbReference type="NCBI Taxonomy" id="137246"/>
    <lineage>
        <taxon>Eukaryota</taxon>
        <taxon>Metazoa</taxon>
        <taxon>Chordata</taxon>
        <taxon>Craniata</taxon>
        <taxon>Vertebrata</taxon>
        <taxon>Chondrichthyes</taxon>
        <taxon>Elasmobranchii</taxon>
        <taxon>Galeomorphii</taxon>
        <taxon>Galeoidea</taxon>
        <taxon>Orectolobiformes</taxon>
        <taxon>Hemiscylliidae</taxon>
        <taxon>Chiloscyllium</taxon>
    </lineage>
</organism>
<evidence type="ECO:0000313" key="7">
    <source>
        <dbReference type="EMBL" id="GCC39172.1"/>
    </source>
</evidence>
<dbReference type="GO" id="GO:0008284">
    <property type="term" value="P:positive regulation of cell population proliferation"/>
    <property type="evidence" value="ECO:0007669"/>
    <property type="project" value="TreeGrafter"/>
</dbReference>
<evidence type="ECO:0000256" key="5">
    <source>
        <dbReference type="ARBA" id="ARBA00023157"/>
    </source>
</evidence>
<sequence length="134" mass="14508">MGSRCEHADLLAVVATQQKQQALTTLLVVSIIASALLIAACVLLHCCQKWRKSELCQQIFARREASLLKNVPPSAQGDTGKEMTGHKASLPVCLHSPEPMRHLSPPWSEAGTPGLQSGHLQYRSATLSQCPVGW</sequence>
<dbReference type="GO" id="GO:0005615">
    <property type="term" value="C:extracellular space"/>
    <property type="evidence" value="ECO:0007669"/>
    <property type="project" value="TreeGrafter"/>
</dbReference>
<evidence type="ECO:0000256" key="3">
    <source>
        <dbReference type="ARBA" id="ARBA00022536"/>
    </source>
</evidence>
<comment type="subcellular location">
    <subcellularLocation>
        <location evidence="1">Secreted</location>
        <location evidence="1">Extracellular space</location>
    </subcellularLocation>
</comment>
<evidence type="ECO:0000256" key="6">
    <source>
        <dbReference type="SAM" id="Phobius"/>
    </source>
</evidence>
<proteinExistence type="predicted"/>
<keyword evidence="2" id="KW-0964">Secreted</keyword>
<name>A0A401T994_CHIPU</name>
<keyword evidence="3" id="KW-0245">EGF-like domain</keyword>
<dbReference type="AlphaFoldDB" id="A0A401T994"/>
<evidence type="ECO:0000313" key="8">
    <source>
        <dbReference type="Proteomes" id="UP000287033"/>
    </source>
</evidence>
<keyword evidence="6" id="KW-0472">Membrane</keyword>
<feature type="transmembrane region" description="Helical" evidence="6">
    <location>
        <begin position="22"/>
        <end position="44"/>
    </location>
</feature>
<evidence type="ECO:0000256" key="1">
    <source>
        <dbReference type="ARBA" id="ARBA00004239"/>
    </source>
</evidence>
<evidence type="ECO:0000256" key="4">
    <source>
        <dbReference type="ARBA" id="ARBA00023030"/>
    </source>
</evidence>
<keyword evidence="4" id="KW-0339">Growth factor</keyword>
<accession>A0A401T994</accession>
<dbReference type="Proteomes" id="UP000287033">
    <property type="component" value="Unassembled WGS sequence"/>
</dbReference>
<gene>
    <name evidence="7" type="ORF">chiPu_0023273</name>
</gene>
<comment type="caution">
    <text evidence="7">The sequence shown here is derived from an EMBL/GenBank/DDBJ whole genome shotgun (WGS) entry which is preliminary data.</text>
</comment>
<dbReference type="GO" id="GO:0008083">
    <property type="term" value="F:growth factor activity"/>
    <property type="evidence" value="ECO:0007669"/>
    <property type="project" value="UniProtKB-KW"/>
</dbReference>
<dbReference type="GO" id="GO:0007173">
    <property type="term" value="P:epidermal growth factor receptor signaling pathway"/>
    <property type="evidence" value="ECO:0007669"/>
    <property type="project" value="TreeGrafter"/>
</dbReference>
<reference evidence="7 8" key="1">
    <citation type="journal article" date="2018" name="Nat. Ecol. Evol.">
        <title>Shark genomes provide insights into elasmobranch evolution and the origin of vertebrates.</title>
        <authorList>
            <person name="Hara Y"/>
            <person name="Yamaguchi K"/>
            <person name="Onimaru K"/>
            <person name="Kadota M"/>
            <person name="Koyanagi M"/>
            <person name="Keeley SD"/>
            <person name="Tatsumi K"/>
            <person name="Tanaka K"/>
            <person name="Motone F"/>
            <person name="Kageyama Y"/>
            <person name="Nozu R"/>
            <person name="Adachi N"/>
            <person name="Nishimura O"/>
            <person name="Nakagawa R"/>
            <person name="Tanegashima C"/>
            <person name="Kiyatake I"/>
            <person name="Matsumoto R"/>
            <person name="Murakumo K"/>
            <person name="Nishida K"/>
            <person name="Terakita A"/>
            <person name="Kuratani S"/>
            <person name="Sato K"/>
            <person name="Hyodo S Kuraku.S."/>
        </authorList>
    </citation>
    <scope>NUCLEOTIDE SEQUENCE [LARGE SCALE GENOMIC DNA]</scope>
</reference>
<dbReference type="GO" id="GO:0005154">
    <property type="term" value="F:epidermal growth factor receptor binding"/>
    <property type="evidence" value="ECO:0007669"/>
    <property type="project" value="TreeGrafter"/>
</dbReference>
<protein>
    <submittedName>
        <fullName evidence="7">Uncharacterized protein</fullName>
    </submittedName>
</protein>
<dbReference type="EMBL" id="BEZZ01018392">
    <property type="protein sequence ID" value="GCC39172.1"/>
    <property type="molecule type" value="Genomic_DNA"/>
</dbReference>
<keyword evidence="5" id="KW-1015">Disulfide bond</keyword>
<dbReference type="GO" id="GO:0045840">
    <property type="term" value="P:positive regulation of mitotic nuclear division"/>
    <property type="evidence" value="ECO:0007669"/>
    <property type="project" value="TreeGrafter"/>
</dbReference>
<dbReference type="PANTHER" id="PTHR10740:SF1">
    <property type="entry name" value="PROTRANSFORMING GROWTH FACTOR ALPHA"/>
    <property type="match status" value="1"/>
</dbReference>
<evidence type="ECO:0000256" key="2">
    <source>
        <dbReference type="ARBA" id="ARBA00022525"/>
    </source>
</evidence>
<keyword evidence="6" id="KW-1133">Transmembrane helix</keyword>
<dbReference type="STRING" id="137246.A0A401T994"/>
<keyword evidence="8" id="KW-1185">Reference proteome</keyword>